<evidence type="ECO:0008006" key="4">
    <source>
        <dbReference type="Google" id="ProtNLM"/>
    </source>
</evidence>
<dbReference type="Proteomes" id="UP000195139">
    <property type="component" value="Unassembled WGS sequence"/>
</dbReference>
<proteinExistence type="predicted"/>
<dbReference type="EMBL" id="NGLE01000002">
    <property type="protein sequence ID" value="OTO08534.1"/>
    <property type="molecule type" value="Genomic_DNA"/>
</dbReference>
<accession>A0A242CE48</accession>
<sequence length="118" mass="12549">MNYQFVILLILSKKWGFYMGVKSSLSVAGGVSASFSKSASALNSVTNLTNTASRTNISGNATAVEAASTYGQGLKQLSTSLVTAGSKIHSVAKDFSEIDQQAAQKFQLNSSPMSRWFK</sequence>
<organism evidence="2">
    <name type="scientific">Candidatus Enterococcus mansonii</name>
    <dbReference type="NCBI Taxonomy" id="1834181"/>
    <lineage>
        <taxon>Bacteria</taxon>
        <taxon>Bacillati</taxon>
        <taxon>Bacillota</taxon>
        <taxon>Bacilli</taxon>
        <taxon>Lactobacillales</taxon>
        <taxon>Enterococcaceae</taxon>
        <taxon>Enterococcus</taxon>
    </lineage>
</organism>
<gene>
    <name evidence="2" type="ORF">A5880_001534</name>
    <name evidence="1" type="ORF">A5880_001615</name>
</gene>
<dbReference type="NCBIfam" id="TIGR04197">
    <property type="entry name" value="T7SS_SACOL2603"/>
    <property type="match status" value="1"/>
</dbReference>
<dbReference type="AlphaFoldDB" id="A0A242CE48"/>
<protein>
    <recommendedName>
        <fullName evidence="4">Type VII secretion effector</fullName>
    </recommendedName>
</protein>
<dbReference type="STRING" id="1834181.A5880_001534"/>
<reference evidence="1 3" key="2">
    <citation type="submission" date="2018-07" db="EMBL/GenBank/DDBJ databases">
        <title>The Genome Sequence of Enterococcus sp. DIV0659b.</title>
        <authorList>
            <consortium name="The Broad Institute Genomics Platform"/>
            <consortium name="The Broad Institute Genomic Center for Infectious Diseases"/>
            <person name="Earl A."/>
            <person name="Manson A."/>
            <person name="Schwartman J."/>
            <person name="Gilmore M."/>
            <person name="Abouelleil A."/>
            <person name="Cao P."/>
            <person name="Chapman S."/>
            <person name="Cusick C."/>
            <person name="Shea T."/>
            <person name="Young S."/>
            <person name="Neafsey D."/>
            <person name="Nusbaum C."/>
            <person name="Birren B."/>
        </authorList>
    </citation>
    <scope>NUCLEOTIDE SEQUENCE [LARGE SCALE GENOMIC DNA]</scope>
    <source>
        <strain evidence="1 3">4G2_DIV0659</strain>
    </source>
</reference>
<dbReference type="EMBL" id="NGLE02000001">
    <property type="protein sequence ID" value="MEI5994057.1"/>
    <property type="molecule type" value="Genomic_DNA"/>
</dbReference>
<dbReference type="OrthoDB" id="2194772at2"/>
<evidence type="ECO:0000313" key="3">
    <source>
        <dbReference type="Proteomes" id="UP000195139"/>
    </source>
</evidence>
<evidence type="ECO:0000313" key="1">
    <source>
        <dbReference type="EMBL" id="MEI5994057.1"/>
    </source>
</evidence>
<comment type="caution">
    <text evidence="2">The sequence shown here is derived from an EMBL/GenBank/DDBJ whole genome shotgun (WGS) entry which is preliminary data.</text>
</comment>
<evidence type="ECO:0000313" key="2">
    <source>
        <dbReference type="EMBL" id="OTO08534.1"/>
    </source>
</evidence>
<keyword evidence="3" id="KW-1185">Reference proteome</keyword>
<reference evidence="2" key="1">
    <citation type="submission" date="2017-05" db="EMBL/GenBank/DDBJ databases">
        <title>The Genome Sequence of Enterococcus sp. 4G2_DIV0659.</title>
        <authorList>
            <consortium name="The Broad Institute Genomics Platform"/>
            <consortium name="The Broad Institute Genomic Center for Infectious Diseases"/>
            <person name="Earl A."/>
            <person name="Manson A."/>
            <person name="Schwartman J."/>
            <person name="Gilmore M."/>
            <person name="Abouelleil A."/>
            <person name="Cao P."/>
            <person name="Chapman S."/>
            <person name="Cusick C."/>
            <person name="Shea T."/>
            <person name="Young S."/>
            <person name="Neafsey D."/>
            <person name="Nusbaum C."/>
            <person name="Birren B."/>
        </authorList>
    </citation>
    <scope>NUCLEOTIDE SEQUENCE [LARGE SCALE GENOMIC DNA]</scope>
    <source>
        <strain evidence="2">4G2_DIV0659</strain>
    </source>
</reference>
<dbReference type="InterPro" id="IPR021477">
    <property type="entry name" value="TVIIS_effector_SACOL2603_fam"/>
</dbReference>
<name>A0A242CE48_9ENTE</name>